<dbReference type="InterPro" id="IPR036249">
    <property type="entry name" value="Thioredoxin-like_sf"/>
</dbReference>
<dbReference type="Gene3D" id="3.40.30.10">
    <property type="entry name" value="Glutaredoxin"/>
    <property type="match status" value="1"/>
</dbReference>
<protein>
    <submittedName>
        <fullName evidence="2">Alkyl hydroperoxide reductase</fullName>
    </submittedName>
</protein>
<dbReference type="PROSITE" id="PS51352">
    <property type="entry name" value="THIOREDOXIN_2"/>
    <property type="match status" value="1"/>
</dbReference>
<comment type="caution">
    <text evidence="2">The sequence shown here is derived from an EMBL/GenBank/DDBJ whole genome shotgun (WGS) entry which is preliminary data.</text>
</comment>
<proteinExistence type="predicted"/>
<evidence type="ECO:0000313" key="2">
    <source>
        <dbReference type="EMBL" id="PAL27382.1"/>
    </source>
</evidence>
<reference evidence="2 3" key="1">
    <citation type="submission" date="2017-04" db="EMBL/GenBank/DDBJ databases">
        <title>Kefir bacterial isolates.</title>
        <authorList>
            <person name="Kim Y."/>
            <person name="Blasche S."/>
            <person name="Patil K.R."/>
        </authorList>
    </citation>
    <scope>NUCLEOTIDE SEQUENCE [LARGE SCALE GENOMIC DNA]</scope>
    <source>
        <strain evidence="2 3">KR-2</strain>
    </source>
</reference>
<keyword evidence="3" id="KW-1185">Reference proteome</keyword>
<dbReference type="InterPro" id="IPR013740">
    <property type="entry name" value="Redoxin"/>
</dbReference>
<dbReference type="AlphaFoldDB" id="A0A270BQU4"/>
<dbReference type="EMBL" id="NDFP01000003">
    <property type="protein sequence ID" value="PAL27382.1"/>
    <property type="molecule type" value="Genomic_DNA"/>
</dbReference>
<dbReference type="OrthoDB" id="462848at2"/>
<dbReference type="SUPFAM" id="SSF52833">
    <property type="entry name" value="Thioredoxin-like"/>
    <property type="match status" value="1"/>
</dbReference>
<evidence type="ECO:0000313" key="3">
    <source>
        <dbReference type="Proteomes" id="UP000216033"/>
    </source>
</evidence>
<feature type="domain" description="Thioredoxin" evidence="1">
    <location>
        <begin position="49"/>
        <end position="187"/>
    </location>
</feature>
<dbReference type="GO" id="GO:0016491">
    <property type="term" value="F:oxidoreductase activity"/>
    <property type="evidence" value="ECO:0007669"/>
    <property type="project" value="InterPro"/>
</dbReference>
<name>A0A270BQU4_9PROT</name>
<dbReference type="STRING" id="1231343.Absy_010_038"/>
<gene>
    <name evidence="2" type="ORF">B9K05_05420</name>
</gene>
<dbReference type="Pfam" id="PF08534">
    <property type="entry name" value="Redoxin"/>
    <property type="match status" value="1"/>
</dbReference>
<dbReference type="InterPro" id="IPR013766">
    <property type="entry name" value="Thioredoxin_domain"/>
</dbReference>
<dbReference type="Proteomes" id="UP000216033">
    <property type="component" value="Unassembled WGS sequence"/>
</dbReference>
<accession>A0A270BQU4</accession>
<evidence type="ECO:0000259" key="1">
    <source>
        <dbReference type="PROSITE" id="PS51352"/>
    </source>
</evidence>
<organism evidence="2 3">
    <name type="scientific">Acetobacter syzygii</name>
    <dbReference type="NCBI Taxonomy" id="146476"/>
    <lineage>
        <taxon>Bacteria</taxon>
        <taxon>Pseudomonadati</taxon>
        <taxon>Pseudomonadota</taxon>
        <taxon>Alphaproteobacteria</taxon>
        <taxon>Acetobacterales</taxon>
        <taxon>Acetobacteraceae</taxon>
        <taxon>Acetobacter</taxon>
    </lineage>
</organism>
<sequence length="201" mass="21713">MMVLLCVWQVVLVLALLVLAVMLVALARQIGVLHERLAPLGDQEVKPGLDVGQVVPRLILHTLEGQPFTVGDVLRVGRKQLLLFVAAECPVCKRVSPIVRQIAAERGLDLVFVGDGPEPELKAMQQSRPEMQGLPLITGVELALVLQINRMPSVVVLDERGTILAKDLVNTRRQIEGVLDGIATTHPALPSDTGANAHVAF</sequence>